<feature type="domain" description="Sucrose-phosphatase C-terminal" evidence="10">
    <location>
        <begin position="286"/>
        <end position="414"/>
    </location>
</feature>
<comment type="cofactor">
    <cofactor evidence="1 8">
        <name>Mg(2+)</name>
        <dbReference type="ChEBI" id="CHEBI:18420"/>
    </cofactor>
</comment>
<keyword evidence="5 8" id="KW-0378">Hydrolase</keyword>
<dbReference type="InterPro" id="IPR013679">
    <property type="entry name" value="SPP_C"/>
</dbReference>
<dbReference type="PANTHER" id="PTHR46521">
    <property type="entry name" value="SUCROSE-PHOSPHATASE 2-RELATED"/>
    <property type="match status" value="1"/>
</dbReference>
<dbReference type="Pfam" id="PF05116">
    <property type="entry name" value="S6PP"/>
    <property type="match status" value="1"/>
</dbReference>
<comment type="pathway">
    <text evidence="2 8">Glycan biosynthesis; sucrose biosynthesis; sucrose from D-fructose 6-phosphate and UDP-alpha-D-glucose: step 2/2.</text>
</comment>
<dbReference type="SFLD" id="SFLDS00003">
    <property type="entry name" value="Haloacid_Dehalogenase"/>
    <property type="match status" value="1"/>
</dbReference>
<reference evidence="11" key="1">
    <citation type="submission" date="2020-06" db="EMBL/GenBank/DDBJ databases">
        <title>WGS assembly of Ceratodon purpureus strain R40.</title>
        <authorList>
            <person name="Carey S.B."/>
            <person name="Jenkins J."/>
            <person name="Shu S."/>
            <person name="Lovell J.T."/>
            <person name="Sreedasyam A."/>
            <person name="Maumus F."/>
            <person name="Tiley G.P."/>
            <person name="Fernandez-Pozo N."/>
            <person name="Barry K."/>
            <person name="Chen C."/>
            <person name="Wang M."/>
            <person name="Lipzen A."/>
            <person name="Daum C."/>
            <person name="Saski C.A."/>
            <person name="Payton A.C."/>
            <person name="Mcbreen J.C."/>
            <person name="Conrad R.E."/>
            <person name="Kollar L.M."/>
            <person name="Olsson S."/>
            <person name="Huttunen S."/>
            <person name="Landis J.B."/>
            <person name="Wickett N.J."/>
            <person name="Johnson M.G."/>
            <person name="Rensing S.A."/>
            <person name="Grimwood J."/>
            <person name="Schmutz J."/>
            <person name="Mcdaniel S.F."/>
        </authorList>
    </citation>
    <scope>NUCLEOTIDE SEQUENCE</scope>
    <source>
        <strain evidence="11">R40</strain>
    </source>
</reference>
<dbReference type="NCBIfam" id="TIGR01484">
    <property type="entry name" value="HAD-SF-IIB"/>
    <property type="match status" value="1"/>
</dbReference>
<evidence type="ECO:0000313" key="12">
    <source>
        <dbReference type="Proteomes" id="UP000822688"/>
    </source>
</evidence>
<evidence type="ECO:0000256" key="2">
    <source>
        <dbReference type="ARBA" id="ARBA00005070"/>
    </source>
</evidence>
<name>A0A8T0IVD6_CERPU</name>
<dbReference type="EC" id="3.1.3.24" evidence="8"/>
<evidence type="ECO:0000259" key="9">
    <source>
        <dbReference type="Pfam" id="PF05116"/>
    </source>
</evidence>
<dbReference type="InterPro" id="IPR006380">
    <property type="entry name" value="SPP-like_dom"/>
</dbReference>
<dbReference type="EMBL" id="CM026422">
    <property type="protein sequence ID" value="KAG0587137.1"/>
    <property type="molecule type" value="Genomic_DNA"/>
</dbReference>
<comment type="caution">
    <text evidence="11">The sequence shown here is derived from an EMBL/GenBank/DDBJ whole genome shotgun (WGS) entry which is preliminary data.</text>
</comment>
<comment type="function">
    <text evidence="8">Catalyzes the final step of sucrose synthesis.</text>
</comment>
<dbReference type="Gene3D" id="3.10.450.50">
    <property type="match status" value="1"/>
</dbReference>
<evidence type="ECO:0000256" key="8">
    <source>
        <dbReference type="RuleBase" id="RU368007"/>
    </source>
</evidence>
<evidence type="ECO:0000256" key="7">
    <source>
        <dbReference type="ARBA" id="ARBA00048036"/>
    </source>
</evidence>
<dbReference type="SFLD" id="SFLDF00043">
    <property type="entry name" value="sucrose-phosphatase"/>
    <property type="match status" value="1"/>
</dbReference>
<dbReference type="InterPro" id="IPR006379">
    <property type="entry name" value="HAD-SF_hydro_IIB"/>
</dbReference>
<dbReference type="Gene3D" id="3.40.50.1000">
    <property type="entry name" value="HAD superfamily/HAD-like"/>
    <property type="match status" value="1"/>
</dbReference>
<evidence type="ECO:0000256" key="5">
    <source>
        <dbReference type="ARBA" id="ARBA00022801"/>
    </source>
</evidence>
<dbReference type="GO" id="GO:0050307">
    <property type="term" value="F:sucrose-phosphate phosphatase activity"/>
    <property type="evidence" value="ECO:0007669"/>
    <property type="project" value="UniProtKB-UniRule"/>
</dbReference>
<keyword evidence="6 8" id="KW-0460">Magnesium</keyword>
<comment type="catalytic activity">
    <reaction evidence="7 8">
        <text>sucrose 6(F)-phosphate + H2O = sucrose + phosphate</text>
        <dbReference type="Rhea" id="RHEA:19289"/>
        <dbReference type="ChEBI" id="CHEBI:15377"/>
        <dbReference type="ChEBI" id="CHEBI:17992"/>
        <dbReference type="ChEBI" id="CHEBI:43474"/>
        <dbReference type="ChEBI" id="CHEBI:57723"/>
        <dbReference type="EC" id="3.1.3.24"/>
    </reaction>
</comment>
<dbReference type="InterPro" id="IPR023214">
    <property type="entry name" value="HAD_sf"/>
</dbReference>
<dbReference type="NCBIfam" id="TIGR01485">
    <property type="entry name" value="SPP_plant-cyano"/>
    <property type="match status" value="1"/>
</dbReference>
<dbReference type="Pfam" id="PF08472">
    <property type="entry name" value="S6PP_C"/>
    <property type="match status" value="1"/>
</dbReference>
<dbReference type="PANTHER" id="PTHR46521:SF4">
    <property type="entry name" value="SUCROSE-PHOSPHATASE 2-RELATED"/>
    <property type="match status" value="1"/>
</dbReference>
<dbReference type="InterPro" id="IPR032710">
    <property type="entry name" value="NTF2-like_dom_sf"/>
</dbReference>
<sequence>MEFMGAPRLLIVSDLDHTMVDHKDQLSLLRFGALWESEFNHDSLLVYSTGRSPTMFSDLRREVPLLTPGIAILACGSEIFYGDTMTQDFGFIDELNKGWNRAAVEEVAAEMNLKYQCDSEQRPHKVSFHVRKEESAHIMPMLREKLTAKGLDYKLIYSGGLDLDVLPRAAGKGQALSYLLKKLKAEGRAPQQTLVCGDSGNDIELFGVDNVYGVIVANAQDELLQWHADQLGDKSHIFVATERCAAGIIQAMQHFNLRPNVSPRDISVPLSVHDKLAPKPDGGAVSREVVEYLLLTEQWLRGDIDASEEAFRRLKFGLAKESNRVCPWGVIENPHEEIDTLRAQHGSQKGKLFYIWADRVRSIKLSDDSWLVRFDKWERSDAGLTCVLTSALLQANAEFPNGLYWRLIHETWLKGYEGSAALKGEGSVSISGGGVRCVVLCFVFGREFCKKVLVRGRDHFLVWYNEFDRDATVSCGYEVFVVSRLSFKEMVPFMLLGI</sequence>
<organism evidence="11 12">
    <name type="scientific">Ceratodon purpureus</name>
    <name type="common">Fire moss</name>
    <name type="synonym">Dicranum purpureum</name>
    <dbReference type="NCBI Taxonomy" id="3225"/>
    <lineage>
        <taxon>Eukaryota</taxon>
        <taxon>Viridiplantae</taxon>
        <taxon>Streptophyta</taxon>
        <taxon>Embryophyta</taxon>
        <taxon>Bryophyta</taxon>
        <taxon>Bryophytina</taxon>
        <taxon>Bryopsida</taxon>
        <taxon>Dicranidae</taxon>
        <taxon>Pseudoditrichales</taxon>
        <taxon>Ditrichaceae</taxon>
        <taxon>Ceratodon</taxon>
    </lineage>
</organism>
<evidence type="ECO:0000313" key="11">
    <source>
        <dbReference type="EMBL" id="KAG0587137.1"/>
    </source>
</evidence>
<dbReference type="NCBIfam" id="TIGR01482">
    <property type="entry name" value="SPP-subfamily"/>
    <property type="match status" value="1"/>
</dbReference>
<dbReference type="Gene3D" id="3.90.1070.10">
    <property type="match status" value="1"/>
</dbReference>
<evidence type="ECO:0000259" key="10">
    <source>
        <dbReference type="Pfam" id="PF08472"/>
    </source>
</evidence>
<accession>A0A8T0IVD6</accession>
<dbReference type="InterPro" id="IPR012847">
    <property type="entry name" value="Sucrose_phosphatase_pln/cyn"/>
</dbReference>
<feature type="domain" description="Sucrose phosphatase-like" evidence="9">
    <location>
        <begin position="8"/>
        <end position="256"/>
    </location>
</feature>
<dbReference type="SUPFAM" id="SSF56784">
    <property type="entry name" value="HAD-like"/>
    <property type="match status" value="1"/>
</dbReference>
<dbReference type="AlphaFoldDB" id="A0A8T0IVD6"/>
<evidence type="ECO:0000256" key="3">
    <source>
        <dbReference type="ARBA" id="ARBA00007211"/>
    </source>
</evidence>
<proteinExistence type="inferred from homology"/>
<dbReference type="SFLD" id="SFLDG01141">
    <property type="entry name" value="C2.B.1:_Sucrose_Phosphatase_Li"/>
    <property type="match status" value="1"/>
</dbReference>
<comment type="subunit">
    <text evidence="4 8">Homodimer.</text>
</comment>
<dbReference type="Proteomes" id="UP000822688">
    <property type="component" value="Chromosome 2"/>
</dbReference>
<comment type="similarity">
    <text evidence="3 8">Belongs to the sucrose phosphatase family.</text>
</comment>
<dbReference type="GO" id="GO:0005986">
    <property type="term" value="P:sucrose biosynthetic process"/>
    <property type="evidence" value="ECO:0007669"/>
    <property type="project" value="UniProtKB-UniRule"/>
</dbReference>
<gene>
    <name evidence="11" type="ORF">KC19_2G142700</name>
</gene>
<protein>
    <recommendedName>
        <fullName evidence="8">Sucrose-phosphatase</fullName>
        <ecNumber evidence="8">3.1.3.24</ecNumber>
    </recommendedName>
</protein>
<evidence type="ECO:0000256" key="6">
    <source>
        <dbReference type="ARBA" id="ARBA00022842"/>
    </source>
</evidence>
<evidence type="ECO:0000256" key="4">
    <source>
        <dbReference type="ARBA" id="ARBA00011738"/>
    </source>
</evidence>
<dbReference type="SUPFAM" id="SSF54427">
    <property type="entry name" value="NTF2-like"/>
    <property type="match status" value="1"/>
</dbReference>
<dbReference type="InterPro" id="IPR036412">
    <property type="entry name" value="HAD-like_sf"/>
</dbReference>
<evidence type="ECO:0000256" key="1">
    <source>
        <dbReference type="ARBA" id="ARBA00001946"/>
    </source>
</evidence>
<keyword evidence="12" id="KW-1185">Reference proteome</keyword>
<dbReference type="GO" id="GO:0000287">
    <property type="term" value="F:magnesium ion binding"/>
    <property type="evidence" value="ECO:0007669"/>
    <property type="project" value="UniProtKB-UniRule"/>
</dbReference>
<dbReference type="SFLD" id="SFLDG01140">
    <property type="entry name" value="C2.B:_Phosphomannomutase_and_P"/>
    <property type="match status" value="1"/>
</dbReference>
<dbReference type="InterPro" id="IPR051518">
    <property type="entry name" value="Sucrose_Phosphatase"/>
</dbReference>